<dbReference type="Gene3D" id="3.10.580.10">
    <property type="entry name" value="CBS-domain"/>
    <property type="match status" value="1"/>
</dbReference>
<accession>A0A1S6IMN5</accession>
<feature type="domain" description="CNNM transmembrane" evidence="13">
    <location>
        <begin position="6"/>
        <end position="204"/>
    </location>
</feature>
<dbReference type="Pfam" id="PF00571">
    <property type="entry name" value="CBS"/>
    <property type="match status" value="1"/>
</dbReference>
<keyword evidence="7 9" id="KW-0129">CBS domain</keyword>
<dbReference type="GO" id="GO:0005886">
    <property type="term" value="C:plasma membrane"/>
    <property type="evidence" value="ECO:0007669"/>
    <property type="project" value="UniProtKB-SubCell"/>
</dbReference>
<keyword evidence="8 10" id="KW-0472">Membrane</keyword>
<dbReference type="STRING" id="708126.BW727_100414"/>
<evidence type="ECO:0000259" key="13">
    <source>
        <dbReference type="PROSITE" id="PS51846"/>
    </source>
</evidence>
<dbReference type="InterPro" id="IPR051676">
    <property type="entry name" value="UPF0053_domain"/>
</dbReference>
<evidence type="ECO:0000259" key="12">
    <source>
        <dbReference type="PROSITE" id="PS51371"/>
    </source>
</evidence>
<evidence type="ECO:0000256" key="1">
    <source>
        <dbReference type="ARBA" id="ARBA00004651"/>
    </source>
</evidence>
<evidence type="ECO:0000256" key="4">
    <source>
        <dbReference type="ARBA" id="ARBA00022692"/>
    </source>
</evidence>
<evidence type="ECO:0000313" key="15">
    <source>
        <dbReference type="Proteomes" id="UP000188993"/>
    </source>
</evidence>
<dbReference type="PANTHER" id="PTHR43099:SF4">
    <property type="entry name" value="INTEGRAL MEMBRANE PROTEIN"/>
    <property type="match status" value="1"/>
</dbReference>
<feature type="transmembrane region" description="Helical" evidence="11">
    <location>
        <begin position="66"/>
        <end position="86"/>
    </location>
</feature>
<dbReference type="CDD" id="cd04590">
    <property type="entry name" value="CBS_pair_CorC_HlyC_assoc"/>
    <property type="match status" value="1"/>
</dbReference>
<dbReference type="Pfam" id="PF01595">
    <property type="entry name" value="CNNM"/>
    <property type="match status" value="1"/>
</dbReference>
<evidence type="ECO:0000256" key="2">
    <source>
        <dbReference type="ARBA" id="ARBA00006337"/>
    </source>
</evidence>
<dbReference type="SUPFAM" id="SSF54631">
    <property type="entry name" value="CBS-domain pair"/>
    <property type="match status" value="1"/>
</dbReference>
<dbReference type="KEGG" id="jda:BW727_100414"/>
<dbReference type="Proteomes" id="UP000188993">
    <property type="component" value="Chromosome"/>
</dbReference>
<dbReference type="InterPro" id="IPR044751">
    <property type="entry name" value="Ion_transp-like_CBS"/>
</dbReference>
<dbReference type="PROSITE" id="PS51846">
    <property type="entry name" value="CNNM"/>
    <property type="match status" value="1"/>
</dbReference>
<dbReference type="GO" id="GO:0050660">
    <property type="term" value="F:flavin adenine dinucleotide binding"/>
    <property type="evidence" value="ECO:0007669"/>
    <property type="project" value="InterPro"/>
</dbReference>
<gene>
    <name evidence="14" type="primary">corC_2</name>
    <name evidence="14" type="ORF">BW727_100414</name>
</gene>
<dbReference type="InterPro" id="IPR002550">
    <property type="entry name" value="CNNM"/>
</dbReference>
<dbReference type="SMART" id="SM01091">
    <property type="entry name" value="CorC_HlyC"/>
    <property type="match status" value="1"/>
</dbReference>
<keyword evidence="4 10" id="KW-0812">Transmembrane</keyword>
<evidence type="ECO:0000256" key="7">
    <source>
        <dbReference type="ARBA" id="ARBA00023122"/>
    </source>
</evidence>
<comment type="similarity">
    <text evidence="2">Belongs to the UPF0053 family.</text>
</comment>
<dbReference type="OrthoDB" id="9798188at2"/>
<dbReference type="AlphaFoldDB" id="A0A1S6IMN5"/>
<dbReference type="FunFam" id="3.10.580.10:FF:000002">
    <property type="entry name" value="Magnesium/cobalt efflux protein CorC"/>
    <property type="match status" value="1"/>
</dbReference>
<dbReference type="PROSITE" id="PS51371">
    <property type="entry name" value="CBS"/>
    <property type="match status" value="1"/>
</dbReference>
<organism evidence="14 15">
    <name type="scientific">Jeotgalibaca dankookensis</name>
    <dbReference type="NCBI Taxonomy" id="708126"/>
    <lineage>
        <taxon>Bacteria</taxon>
        <taxon>Bacillati</taxon>
        <taxon>Bacillota</taxon>
        <taxon>Bacilli</taxon>
        <taxon>Lactobacillales</taxon>
        <taxon>Carnobacteriaceae</taxon>
        <taxon>Jeotgalibaca</taxon>
    </lineage>
</organism>
<dbReference type="PANTHER" id="PTHR43099">
    <property type="entry name" value="UPF0053 PROTEIN YRKA"/>
    <property type="match status" value="1"/>
</dbReference>
<feature type="transmembrane region" description="Helical" evidence="11">
    <location>
        <begin position="12"/>
        <end position="35"/>
    </location>
</feature>
<keyword evidence="5" id="KW-0677">Repeat</keyword>
<name>A0A1S6IMN5_9LACT</name>
<sequence length="459" mass="51379">MNADPDSQKLIWQLILIAALTGVNAFFASSEMAFVSLNKNKVANEAIKGDEKARKVLALLENSDDFLATIQVAITFAGFLSSASAANSFANLLKPYLGSISGANEIAIVIVTFILSYISLVFGELFPKQVAMQRPEQLAYAGAGIITTTQKIMTPFVRLLSFSTRALEKITPLDFSDKSESYSREEVRTMLEHSSTEGLIEAAEFKMLKGVLAMDNKLAREIMVPRTNTFMLDINEDSYENIQAALVSPHTRIPVYNDEKDDVIGLLHLKNLLKESRYTPTDQIDLRKILNRPLFVPETIVIDELMTVLKRTHNQMAILHDEYGGMVGIVTLEDILEEIVGEIEDEYDEAYILIERKDDNYYEVEGATPLYRFNEFFNTNLESPLVDTIAGYLLTEVGMLPENGESVGIEIEGLKIYTLEFDSNRLSKVSVVYSDGSPHETPERLVVEQVPKMSKKNKS</sequence>
<dbReference type="SUPFAM" id="SSF56176">
    <property type="entry name" value="FAD-binding/transporter-associated domain-like"/>
    <property type="match status" value="1"/>
</dbReference>
<evidence type="ECO:0000256" key="8">
    <source>
        <dbReference type="ARBA" id="ARBA00023136"/>
    </source>
</evidence>
<evidence type="ECO:0000256" key="10">
    <source>
        <dbReference type="PROSITE-ProRule" id="PRU01193"/>
    </source>
</evidence>
<dbReference type="Gene3D" id="3.30.465.10">
    <property type="match status" value="1"/>
</dbReference>
<keyword evidence="3" id="KW-1003">Cell membrane</keyword>
<protein>
    <submittedName>
        <fullName evidence="14">Magnesium and cobalt efflux protein CorC</fullName>
    </submittedName>
</protein>
<evidence type="ECO:0000256" key="5">
    <source>
        <dbReference type="ARBA" id="ARBA00022737"/>
    </source>
</evidence>
<evidence type="ECO:0000256" key="9">
    <source>
        <dbReference type="PROSITE-ProRule" id="PRU00703"/>
    </source>
</evidence>
<proteinExistence type="inferred from homology"/>
<evidence type="ECO:0000256" key="11">
    <source>
        <dbReference type="SAM" id="Phobius"/>
    </source>
</evidence>
<dbReference type="InterPro" id="IPR000644">
    <property type="entry name" value="CBS_dom"/>
</dbReference>
<reference evidence="14 15" key="1">
    <citation type="journal article" date="2014" name="Int. J. Syst. Evol. Microbiol.">
        <title>Jeotgalibaca dankookensis gen. nov., sp. nov., a member of the family Carnobacteriaceae, isolated from seujeot (Korean traditional food).</title>
        <authorList>
            <person name="Lee D.G."/>
            <person name="Trujillo M.E."/>
            <person name="Kang H."/>
            <person name="Ahn T.Y."/>
        </authorList>
    </citation>
    <scope>NUCLEOTIDE SEQUENCE [LARGE SCALE GENOMIC DNA]</scope>
    <source>
        <strain evidence="14 15">EX-07</strain>
    </source>
</reference>
<dbReference type="InterPro" id="IPR046342">
    <property type="entry name" value="CBS_dom_sf"/>
</dbReference>
<feature type="transmembrane region" description="Helical" evidence="11">
    <location>
        <begin position="106"/>
        <end position="126"/>
    </location>
</feature>
<dbReference type="InterPro" id="IPR005170">
    <property type="entry name" value="Transptr-assoc_dom"/>
</dbReference>
<dbReference type="Pfam" id="PF03471">
    <property type="entry name" value="CorC_HlyC"/>
    <property type="match status" value="1"/>
</dbReference>
<dbReference type="InterPro" id="IPR036318">
    <property type="entry name" value="FAD-bd_PCMH-like_sf"/>
</dbReference>
<feature type="domain" description="CBS" evidence="12">
    <location>
        <begin position="289"/>
        <end position="346"/>
    </location>
</feature>
<evidence type="ECO:0000256" key="6">
    <source>
        <dbReference type="ARBA" id="ARBA00022989"/>
    </source>
</evidence>
<dbReference type="InterPro" id="IPR016169">
    <property type="entry name" value="FAD-bd_PCMH_sub2"/>
</dbReference>
<keyword evidence="6 10" id="KW-1133">Transmembrane helix</keyword>
<dbReference type="RefSeq" id="WP_077795702.1">
    <property type="nucleotide sequence ID" value="NZ_BBYN01000028.1"/>
</dbReference>
<evidence type="ECO:0000313" key="14">
    <source>
        <dbReference type="EMBL" id="AQS52807.1"/>
    </source>
</evidence>
<evidence type="ECO:0000256" key="3">
    <source>
        <dbReference type="ARBA" id="ARBA00022475"/>
    </source>
</evidence>
<keyword evidence="15" id="KW-1185">Reference proteome</keyword>
<comment type="subcellular location">
    <subcellularLocation>
        <location evidence="1">Cell membrane</location>
        <topology evidence="1">Multi-pass membrane protein</topology>
    </subcellularLocation>
</comment>
<dbReference type="EMBL" id="CP019728">
    <property type="protein sequence ID" value="AQS52807.1"/>
    <property type="molecule type" value="Genomic_DNA"/>
</dbReference>